<dbReference type="eggNOG" id="COG0079">
    <property type="taxonomic scope" value="Bacteria"/>
</dbReference>
<keyword evidence="6 11" id="KW-0028">Amino-acid biosynthesis</keyword>
<dbReference type="PROSITE" id="PS00599">
    <property type="entry name" value="AA_TRANSFER_CLASS_2"/>
    <property type="match status" value="1"/>
</dbReference>
<evidence type="ECO:0000256" key="6">
    <source>
        <dbReference type="ARBA" id="ARBA00022605"/>
    </source>
</evidence>
<dbReference type="STRING" id="517418.Ctha_0158"/>
<dbReference type="UniPathway" id="UPA00031">
    <property type="reaction ID" value="UER00012"/>
</dbReference>
<keyword evidence="14" id="KW-1185">Reference proteome</keyword>
<evidence type="ECO:0000256" key="10">
    <source>
        <dbReference type="ARBA" id="ARBA00047481"/>
    </source>
</evidence>
<keyword evidence="9 11" id="KW-0368">Histidine biosynthesis</keyword>
<organism evidence="13 14">
    <name type="scientific">Chloroherpeton thalassium (strain ATCC 35110 / GB-78)</name>
    <dbReference type="NCBI Taxonomy" id="517418"/>
    <lineage>
        <taxon>Bacteria</taxon>
        <taxon>Pseudomonadati</taxon>
        <taxon>Chlorobiota</taxon>
        <taxon>Chlorobiia</taxon>
        <taxon>Chlorobiales</taxon>
        <taxon>Chloroherpetonaceae</taxon>
        <taxon>Chloroherpeton</taxon>
    </lineage>
</organism>
<evidence type="ECO:0000256" key="1">
    <source>
        <dbReference type="ARBA" id="ARBA00001933"/>
    </source>
</evidence>
<evidence type="ECO:0000313" key="13">
    <source>
        <dbReference type="EMBL" id="ACF12629.1"/>
    </source>
</evidence>
<dbReference type="AlphaFoldDB" id="B3QSY6"/>
<comment type="similarity">
    <text evidence="3 11">Belongs to the class-II pyridoxal-phosphate-dependent aminotransferase family. Histidinol-phosphate aminotransferase subfamily.</text>
</comment>
<keyword evidence="5 11" id="KW-0032">Aminotransferase</keyword>
<evidence type="ECO:0000259" key="12">
    <source>
        <dbReference type="Pfam" id="PF00155"/>
    </source>
</evidence>
<evidence type="ECO:0000256" key="3">
    <source>
        <dbReference type="ARBA" id="ARBA00007970"/>
    </source>
</evidence>
<comment type="catalytic activity">
    <reaction evidence="10 11">
        <text>L-histidinol phosphate + 2-oxoglutarate = 3-(imidazol-4-yl)-2-oxopropyl phosphate + L-glutamate</text>
        <dbReference type="Rhea" id="RHEA:23744"/>
        <dbReference type="ChEBI" id="CHEBI:16810"/>
        <dbReference type="ChEBI" id="CHEBI:29985"/>
        <dbReference type="ChEBI" id="CHEBI:57766"/>
        <dbReference type="ChEBI" id="CHEBI:57980"/>
        <dbReference type="EC" id="2.6.1.9"/>
    </reaction>
</comment>
<evidence type="ECO:0000256" key="4">
    <source>
        <dbReference type="ARBA" id="ARBA00011738"/>
    </source>
</evidence>
<evidence type="ECO:0000313" key="14">
    <source>
        <dbReference type="Proteomes" id="UP000001208"/>
    </source>
</evidence>
<dbReference type="OrthoDB" id="9813612at2"/>
<dbReference type="InterPro" id="IPR001917">
    <property type="entry name" value="Aminotrans_II_pyridoxalP_BS"/>
</dbReference>
<dbReference type="Proteomes" id="UP000001208">
    <property type="component" value="Chromosome"/>
</dbReference>
<comment type="pathway">
    <text evidence="2 11">Amino-acid biosynthesis; L-histidine biosynthesis; L-histidine from 5-phospho-alpha-D-ribose 1-diphosphate: step 7/9.</text>
</comment>
<evidence type="ECO:0000256" key="8">
    <source>
        <dbReference type="ARBA" id="ARBA00022898"/>
    </source>
</evidence>
<sequence>MQKDFSNDLEFRAFLNPAVRNMSAYHISGGQNAEIKLNQNENPLDLPDWLKEKILADFAKEQWNRYPEIFPNQATRKYAEFLDVPAECVLMGNGSNELLYTIFMATLTKGASVLIPQPSFSLYEKIADILNADVIAVPMTSSFEFQPERIIAEAKNSQPNLIVLSTPNNPTSKSLSYEQIKQIVTETDSIVLADEAYIEFSKQKSALDLIYEHSNLLVLRTMSKAFSLAGVRVGFAISHPELLKEISKPKIPFASNRLAELCLIHVLENYSVIDERVKMLLGERERMAGILAKMNGIFLHESDTNFFIIEVEQPGEVFNRLKAKDIIVRNVSSYPMMEKCLRINVGTKAENDRFLSELEKIMNEG</sequence>
<evidence type="ECO:0000256" key="5">
    <source>
        <dbReference type="ARBA" id="ARBA00022576"/>
    </source>
</evidence>
<keyword evidence="8 11" id="KW-0663">Pyridoxal phosphate</keyword>
<feature type="domain" description="Aminotransferase class I/classII large" evidence="12">
    <location>
        <begin position="35"/>
        <end position="357"/>
    </location>
</feature>
<dbReference type="Pfam" id="PF00155">
    <property type="entry name" value="Aminotran_1_2"/>
    <property type="match status" value="1"/>
</dbReference>
<dbReference type="InterPro" id="IPR005861">
    <property type="entry name" value="HisP_aminotrans"/>
</dbReference>
<comment type="cofactor">
    <cofactor evidence="1 11">
        <name>pyridoxal 5'-phosphate</name>
        <dbReference type="ChEBI" id="CHEBI:597326"/>
    </cofactor>
</comment>
<gene>
    <name evidence="11" type="primary">hisC</name>
    <name evidence="13" type="ordered locus">Ctha_0158</name>
</gene>
<dbReference type="CDD" id="cd00609">
    <property type="entry name" value="AAT_like"/>
    <property type="match status" value="1"/>
</dbReference>
<name>B3QSY6_CHLT3</name>
<dbReference type="EC" id="2.6.1.9" evidence="11"/>
<dbReference type="SUPFAM" id="SSF53383">
    <property type="entry name" value="PLP-dependent transferases"/>
    <property type="match status" value="1"/>
</dbReference>
<dbReference type="Gene3D" id="3.90.1150.10">
    <property type="entry name" value="Aspartate Aminotransferase, domain 1"/>
    <property type="match status" value="1"/>
</dbReference>
<evidence type="ECO:0000256" key="9">
    <source>
        <dbReference type="ARBA" id="ARBA00023102"/>
    </source>
</evidence>
<dbReference type="Gene3D" id="3.40.640.10">
    <property type="entry name" value="Type I PLP-dependent aspartate aminotransferase-like (Major domain)"/>
    <property type="match status" value="1"/>
</dbReference>
<dbReference type="NCBIfam" id="TIGR01141">
    <property type="entry name" value="hisC"/>
    <property type="match status" value="1"/>
</dbReference>
<dbReference type="KEGG" id="cts:Ctha_0158"/>
<reference evidence="13 14" key="1">
    <citation type="submission" date="2008-06" db="EMBL/GenBank/DDBJ databases">
        <title>Complete sequence of Chloroherpeton thalassium ATCC 35110.</title>
        <authorList>
            <consortium name="US DOE Joint Genome Institute"/>
            <person name="Lucas S."/>
            <person name="Copeland A."/>
            <person name="Lapidus A."/>
            <person name="Glavina del Rio T."/>
            <person name="Dalin E."/>
            <person name="Tice H."/>
            <person name="Bruce D."/>
            <person name="Goodwin L."/>
            <person name="Pitluck S."/>
            <person name="Schmutz J."/>
            <person name="Larimer F."/>
            <person name="Land M."/>
            <person name="Hauser L."/>
            <person name="Kyrpides N."/>
            <person name="Mikhailova N."/>
            <person name="Liu Z."/>
            <person name="Li T."/>
            <person name="Zhao F."/>
            <person name="Overmann J."/>
            <person name="Bryant D.A."/>
            <person name="Richardson P."/>
        </authorList>
    </citation>
    <scope>NUCLEOTIDE SEQUENCE [LARGE SCALE GENOMIC DNA]</scope>
    <source>
        <strain evidence="14">ATCC 35110 / GB-78</strain>
    </source>
</reference>
<dbReference type="GO" id="GO:0030170">
    <property type="term" value="F:pyridoxal phosphate binding"/>
    <property type="evidence" value="ECO:0007669"/>
    <property type="project" value="InterPro"/>
</dbReference>
<feature type="modified residue" description="N6-(pyridoxal phosphate)lysine" evidence="11">
    <location>
        <position position="224"/>
    </location>
</feature>
<protein>
    <recommendedName>
        <fullName evidence="11">Histidinol-phosphate aminotransferase</fullName>
        <ecNumber evidence="11">2.6.1.9</ecNumber>
    </recommendedName>
    <alternativeName>
        <fullName evidence="11">Imidazole acetol-phosphate transaminase</fullName>
    </alternativeName>
</protein>
<dbReference type="InterPro" id="IPR015424">
    <property type="entry name" value="PyrdxlP-dep_Trfase"/>
</dbReference>
<proteinExistence type="inferred from homology"/>
<evidence type="ECO:0000256" key="11">
    <source>
        <dbReference type="HAMAP-Rule" id="MF_01023"/>
    </source>
</evidence>
<evidence type="ECO:0000256" key="2">
    <source>
        <dbReference type="ARBA" id="ARBA00005011"/>
    </source>
</evidence>
<dbReference type="PANTHER" id="PTHR42885">
    <property type="entry name" value="HISTIDINOL-PHOSPHATE AMINOTRANSFERASE-RELATED"/>
    <property type="match status" value="1"/>
</dbReference>
<evidence type="ECO:0000256" key="7">
    <source>
        <dbReference type="ARBA" id="ARBA00022679"/>
    </source>
</evidence>
<comment type="subunit">
    <text evidence="4 11">Homodimer.</text>
</comment>
<dbReference type="HAMAP" id="MF_01023">
    <property type="entry name" value="HisC_aminotrans_2"/>
    <property type="match status" value="1"/>
</dbReference>
<dbReference type="InterPro" id="IPR004839">
    <property type="entry name" value="Aminotransferase_I/II_large"/>
</dbReference>
<dbReference type="InterPro" id="IPR015421">
    <property type="entry name" value="PyrdxlP-dep_Trfase_major"/>
</dbReference>
<dbReference type="GO" id="GO:0004400">
    <property type="term" value="F:histidinol-phosphate transaminase activity"/>
    <property type="evidence" value="ECO:0007669"/>
    <property type="project" value="UniProtKB-UniRule"/>
</dbReference>
<dbReference type="GO" id="GO:0000105">
    <property type="term" value="P:L-histidine biosynthetic process"/>
    <property type="evidence" value="ECO:0007669"/>
    <property type="project" value="UniProtKB-UniRule"/>
</dbReference>
<dbReference type="RefSeq" id="WP_012498713.1">
    <property type="nucleotide sequence ID" value="NC_011026.1"/>
</dbReference>
<keyword evidence="7 11" id="KW-0808">Transferase</keyword>
<dbReference type="EMBL" id="CP001100">
    <property type="protein sequence ID" value="ACF12629.1"/>
    <property type="molecule type" value="Genomic_DNA"/>
</dbReference>
<dbReference type="PANTHER" id="PTHR42885:SF2">
    <property type="entry name" value="HISTIDINOL-PHOSPHATE AMINOTRANSFERASE"/>
    <property type="match status" value="1"/>
</dbReference>
<dbReference type="InterPro" id="IPR015422">
    <property type="entry name" value="PyrdxlP-dep_Trfase_small"/>
</dbReference>
<accession>B3QSY6</accession>
<dbReference type="HOGENOM" id="CLU_017584_3_1_10"/>